<proteinExistence type="predicted"/>
<reference evidence="3 4" key="1">
    <citation type="submission" date="2020-08" db="EMBL/GenBank/DDBJ databases">
        <title>Genomic Encyclopedia of Type Strains, Phase III (KMG-III): the genomes of soil and plant-associated and newly described type strains.</title>
        <authorList>
            <person name="Whitman W."/>
        </authorList>
    </citation>
    <scope>NUCLEOTIDE SEQUENCE [LARGE SCALE GENOMIC DNA]</scope>
    <source>
        <strain evidence="3 4">CECT 8960</strain>
    </source>
</reference>
<dbReference type="AlphaFoldDB" id="A0A7W7Q4Z5"/>
<dbReference type="RefSeq" id="WP_311771113.1">
    <property type="nucleotide sequence ID" value="NZ_JACHJQ010000003.1"/>
</dbReference>
<dbReference type="EMBL" id="JACHJQ010000003">
    <property type="protein sequence ID" value="MBB4907175.1"/>
    <property type="molecule type" value="Genomic_DNA"/>
</dbReference>
<evidence type="ECO:0000313" key="4">
    <source>
        <dbReference type="Proteomes" id="UP000520767"/>
    </source>
</evidence>
<dbReference type="Gene3D" id="3.40.50.300">
    <property type="entry name" value="P-loop containing nucleotide triphosphate hydrolases"/>
    <property type="match status" value="1"/>
</dbReference>
<keyword evidence="4" id="KW-1185">Reference proteome</keyword>
<evidence type="ECO:0000313" key="3">
    <source>
        <dbReference type="EMBL" id="MBB4907175.1"/>
    </source>
</evidence>
<dbReference type="GO" id="GO:0051782">
    <property type="term" value="P:negative regulation of cell division"/>
    <property type="evidence" value="ECO:0007669"/>
    <property type="project" value="TreeGrafter"/>
</dbReference>
<dbReference type="PANTHER" id="PTHR43384">
    <property type="entry name" value="SEPTUM SITE-DETERMINING PROTEIN MIND HOMOLOG, CHLOROPLASTIC-RELATED"/>
    <property type="match status" value="1"/>
</dbReference>
<dbReference type="GO" id="GO:0009898">
    <property type="term" value="C:cytoplasmic side of plasma membrane"/>
    <property type="evidence" value="ECO:0007669"/>
    <property type="project" value="TreeGrafter"/>
</dbReference>
<gene>
    <name evidence="3" type="ORF">FHR82_003395</name>
</gene>
<dbReference type="GO" id="GO:0016887">
    <property type="term" value="F:ATP hydrolysis activity"/>
    <property type="evidence" value="ECO:0007669"/>
    <property type="project" value="TreeGrafter"/>
</dbReference>
<dbReference type="PANTHER" id="PTHR43384:SF11">
    <property type="entry name" value="SEPTUM SITE DETERMINING PROTEIN"/>
    <property type="match status" value="1"/>
</dbReference>
<feature type="region of interest" description="Disordered" evidence="1">
    <location>
        <begin position="328"/>
        <end position="368"/>
    </location>
</feature>
<dbReference type="GO" id="GO:0005829">
    <property type="term" value="C:cytosol"/>
    <property type="evidence" value="ECO:0007669"/>
    <property type="project" value="TreeGrafter"/>
</dbReference>
<dbReference type="InterPro" id="IPR022521">
    <property type="entry name" value="Rv3660c"/>
</dbReference>
<dbReference type="InterPro" id="IPR050625">
    <property type="entry name" value="ParA/MinD_ATPase"/>
</dbReference>
<sequence>MSTNRPMAFVADENLLDDLLKLAAAAGCDLERVPDAAAARLRWPTAPLVLLDATGVAECEREAFPRRDAVVVVVPDPEPQELWKQAMEVGAERLITLPGAEPWLVSALADAAEGPASNAGKVLAVLGARGGAGASVFAVAVGLTALKAGDNALLIDCDPRGGGLDVVLGAEAEEGLRWPDMQLSAGRVAASSLHMALPTRRKGNARLTLLSGARKGEGPAPDAVAAVIEAGRRTGEVVVCDVPRQLDGAAWAAVDRCDLAVIVTPAEVRACITAKQLADELRARGAHPQLVVRGPSPGGLKLTEIAAAVGIPVLATMRPEPQLAQSLERGDFHPKPKGPLSLAARATLTELAAQPPKSRSPQGEARAA</sequence>
<dbReference type="NCBIfam" id="TIGR03815">
    <property type="entry name" value="CpaE_hom_Actino"/>
    <property type="match status" value="1"/>
</dbReference>
<feature type="domain" description="Rv3660c-like CheY-like N-terminal" evidence="2">
    <location>
        <begin position="10"/>
        <end position="115"/>
    </location>
</feature>
<feature type="compositionally biased region" description="Low complexity" evidence="1">
    <location>
        <begin position="340"/>
        <end position="353"/>
    </location>
</feature>
<name>A0A7W7Q4Z5_9PSEU</name>
<dbReference type="SUPFAM" id="SSF52540">
    <property type="entry name" value="P-loop containing nucleoside triphosphate hydrolases"/>
    <property type="match status" value="1"/>
</dbReference>
<organism evidence="3 4">
    <name type="scientific">Actinophytocola algeriensis</name>
    <dbReference type="NCBI Taxonomy" id="1768010"/>
    <lineage>
        <taxon>Bacteria</taxon>
        <taxon>Bacillati</taxon>
        <taxon>Actinomycetota</taxon>
        <taxon>Actinomycetes</taxon>
        <taxon>Pseudonocardiales</taxon>
        <taxon>Pseudonocardiaceae</taxon>
    </lineage>
</organism>
<dbReference type="Proteomes" id="UP000520767">
    <property type="component" value="Unassembled WGS sequence"/>
</dbReference>
<comment type="caution">
    <text evidence="3">The sequence shown here is derived from an EMBL/GenBank/DDBJ whole genome shotgun (WGS) entry which is preliminary data.</text>
</comment>
<dbReference type="InterPro" id="IPR027417">
    <property type="entry name" value="P-loop_NTPase"/>
</dbReference>
<accession>A0A7W7Q4Z5</accession>
<evidence type="ECO:0000256" key="1">
    <source>
        <dbReference type="SAM" id="MobiDB-lite"/>
    </source>
</evidence>
<protein>
    <submittedName>
        <fullName evidence="3">Secretion/DNA translocation related CpaE-like protein</fullName>
    </submittedName>
</protein>
<dbReference type="InterPro" id="IPR059050">
    <property type="entry name" value="Rv3660c_N"/>
</dbReference>
<evidence type="ECO:0000259" key="2">
    <source>
        <dbReference type="Pfam" id="PF26563"/>
    </source>
</evidence>
<dbReference type="Pfam" id="PF26563">
    <property type="entry name" value="Rv3660c_N"/>
    <property type="match status" value="1"/>
</dbReference>
<dbReference type="GO" id="GO:0005524">
    <property type="term" value="F:ATP binding"/>
    <property type="evidence" value="ECO:0007669"/>
    <property type="project" value="TreeGrafter"/>
</dbReference>